<dbReference type="GO" id="GO:0008380">
    <property type="term" value="P:RNA splicing"/>
    <property type="evidence" value="ECO:0007669"/>
    <property type="project" value="UniProtKB-KW"/>
</dbReference>
<gene>
    <name evidence="11" type="ORF">BCV69DRAFT_293948</name>
</gene>
<dbReference type="EMBL" id="KZ819327">
    <property type="protein sequence ID" value="PWN20833.1"/>
    <property type="molecule type" value="Genomic_DNA"/>
</dbReference>
<dbReference type="InterPro" id="IPR039853">
    <property type="entry name" value="Pinin"/>
</dbReference>
<feature type="compositionally biased region" description="Low complexity" evidence="9">
    <location>
        <begin position="73"/>
        <end position="107"/>
    </location>
</feature>
<dbReference type="PANTHER" id="PTHR12707:SF0">
    <property type="entry name" value="PININ"/>
    <property type="match status" value="1"/>
</dbReference>
<dbReference type="InterPro" id="IPR006786">
    <property type="entry name" value="Pinin_SDK_MemA"/>
</dbReference>
<dbReference type="OrthoDB" id="330772at2759"/>
<evidence type="ECO:0000256" key="4">
    <source>
        <dbReference type="ARBA" id="ARBA00023015"/>
    </source>
</evidence>
<accession>A0A316U8Y1</accession>
<feature type="compositionally biased region" description="Basic and acidic residues" evidence="9">
    <location>
        <begin position="351"/>
        <end position="360"/>
    </location>
</feature>
<feature type="compositionally biased region" description="Basic and acidic residues" evidence="9">
    <location>
        <begin position="292"/>
        <end position="317"/>
    </location>
</feature>
<evidence type="ECO:0000256" key="1">
    <source>
        <dbReference type="ARBA" id="ARBA00004123"/>
    </source>
</evidence>
<dbReference type="GeneID" id="37015587"/>
<comment type="subcellular location">
    <subcellularLocation>
        <location evidence="1">Nucleus</location>
    </subcellularLocation>
</comment>
<organism evidence="11 12">
    <name type="scientific">Pseudomicrostroma glucosiphilum</name>
    <dbReference type="NCBI Taxonomy" id="1684307"/>
    <lineage>
        <taxon>Eukaryota</taxon>
        <taxon>Fungi</taxon>
        <taxon>Dikarya</taxon>
        <taxon>Basidiomycota</taxon>
        <taxon>Ustilaginomycotina</taxon>
        <taxon>Exobasidiomycetes</taxon>
        <taxon>Microstromatales</taxon>
        <taxon>Microstromatales incertae sedis</taxon>
        <taxon>Pseudomicrostroma</taxon>
    </lineage>
</organism>
<keyword evidence="7" id="KW-0539">Nucleus</keyword>
<protein>
    <recommendedName>
        <fullName evidence="10">Pinin/SDK/MemA protein domain-containing protein</fullName>
    </recommendedName>
</protein>
<dbReference type="GO" id="GO:0006397">
    <property type="term" value="P:mRNA processing"/>
    <property type="evidence" value="ECO:0007669"/>
    <property type="project" value="UniProtKB-KW"/>
</dbReference>
<feature type="region of interest" description="Disordered" evidence="9">
    <location>
        <begin position="220"/>
        <end position="255"/>
    </location>
</feature>
<dbReference type="STRING" id="1684307.A0A316U8Y1"/>
<evidence type="ECO:0000256" key="7">
    <source>
        <dbReference type="ARBA" id="ARBA00023242"/>
    </source>
</evidence>
<dbReference type="Proteomes" id="UP000245942">
    <property type="component" value="Unassembled WGS sequence"/>
</dbReference>
<evidence type="ECO:0000256" key="2">
    <source>
        <dbReference type="ARBA" id="ARBA00010386"/>
    </source>
</evidence>
<dbReference type="AlphaFoldDB" id="A0A316U8Y1"/>
<dbReference type="PANTHER" id="PTHR12707">
    <property type="entry name" value="PINN"/>
    <property type="match status" value="1"/>
</dbReference>
<name>A0A316U8Y1_9BASI</name>
<evidence type="ECO:0000256" key="8">
    <source>
        <dbReference type="SAM" id="Coils"/>
    </source>
</evidence>
<evidence type="ECO:0000313" key="11">
    <source>
        <dbReference type="EMBL" id="PWN20833.1"/>
    </source>
</evidence>
<proteinExistence type="inferred from homology"/>
<evidence type="ECO:0000313" key="12">
    <source>
        <dbReference type="Proteomes" id="UP000245942"/>
    </source>
</evidence>
<feature type="coiled-coil region" evidence="8">
    <location>
        <begin position="156"/>
        <end position="186"/>
    </location>
</feature>
<reference evidence="11 12" key="1">
    <citation type="journal article" date="2018" name="Mol. Biol. Evol.">
        <title>Broad Genomic Sampling Reveals a Smut Pathogenic Ancestry of the Fungal Clade Ustilaginomycotina.</title>
        <authorList>
            <person name="Kijpornyongpan T."/>
            <person name="Mondo S.J."/>
            <person name="Barry K."/>
            <person name="Sandor L."/>
            <person name="Lee J."/>
            <person name="Lipzen A."/>
            <person name="Pangilinan J."/>
            <person name="LaButti K."/>
            <person name="Hainaut M."/>
            <person name="Henrissat B."/>
            <person name="Grigoriev I.V."/>
            <person name="Spatafora J.W."/>
            <person name="Aime M.C."/>
        </authorList>
    </citation>
    <scope>NUCLEOTIDE SEQUENCE [LARGE SCALE GENOMIC DNA]</scope>
    <source>
        <strain evidence="11 12">MCA 4718</strain>
    </source>
</reference>
<evidence type="ECO:0000256" key="9">
    <source>
        <dbReference type="SAM" id="MobiDB-lite"/>
    </source>
</evidence>
<dbReference type="GO" id="GO:0071013">
    <property type="term" value="C:catalytic step 2 spliceosome"/>
    <property type="evidence" value="ECO:0007669"/>
    <property type="project" value="TreeGrafter"/>
</dbReference>
<feature type="compositionally biased region" description="Pro residues" evidence="9">
    <location>
        <begin position="63"/>
        <end position="72"/>
    </location>
</feature>
<feature type="domain" description="Pinin/SDK/MemA protein" evidence="10">
    <location>
        <begin position="125"/>
        <end position="222"/>
    </location>
</feature>
<evidence type="ECO:0000256" key="3">
    <source>
        <dbReference type="ARBA" id="ARBA00022664"/>
    </source>
</evidence>
<keyword evidence="6" id="KW-0508">mRNA splicing</keyword>
<feature type="region of interest" description="Disordered" evidence="9">
    <location>
        <begin position="26"/>
        <end position="129"/>
    </location>
</feature>
<keyword evidence="12" id="KW-1185">Reference proteome</keyword>
<evidence type="ECO:0000256" key="6">
    <source>
        <dbReference type="ARBA" id="ARBA00023187"/>
    </source>
</evidence>
<sequence length="368" mass="39478">MADQDSERKMDDTAAVSVAEVALAEVVSGGAQAGQEDHHGHPPPPIGQDDGISLPAPTAAATSPPPAPPAPAAAPAGPESGASPQPIASSSRLSPSSPPAATTTATAGQKRQRRSAADGDAAAAGRGKRMFGLLNATLGKAKKEAEDRVGLAKRRAEIVSRQQERLEQQRSELLHEENLKKTLRREYEREYKLLEAILGGDAAFKSMRAQKRRLASFLVTSSPAATARSRGSKADTSYTAPAPRVPSSLPPSTTSYPVYFLPHKLTLEQEDLLDDQEDEVDAVIDEAEKAWEERKRELSEQLEEVRRGVEEIKRKEEEEGGSGVGKERGMGEGTQGSGRRRASRSAGHSPAQERRSRVESPQDTMMQV</sequence>
<feature type="compositionally biased region" description="Low complexity" evidence="9">
    <location>
        <begin position="245"/>
        <end position="255"/>
    </location>
</feature>
<keyword evidence="4" id="KW-0805">Transcription regulation</keyword>
<dbReference type="RefSeq" id="XP_025347993.1">
    <property type="nucleotide sequence ID" value="XM_025493853.1"/>
</dbReference>
<keyword evidence="8" id="KW-0175">Coiled coil</keyword>
<keyword evidence="3" id="KW-0507">mRNA processing</keyword>
<evidence type="ECO:0000256" key="5">
    <source>
        <dbReference type="ARBA" id="ARBA00023163"/>
    </source>
</evidence>
<comment type="similarity">
    <text evidence="2">Belongs to the pinin family.</text>
</comment>
<dbReference type="Pfam" id="PF04696">
    <property type="entry name" value="Pinin_SDK_memA"/>
    <property type="match status" value="1"/>
</dbReference>
<keyword evidence="5" id="KW-0804">Transcription</keyword>
<evidence type="ECO:0000259" key="10">
    <source>
        <dbReference type="Pfam" id="PF04696"/>
    </source>
</evidence>
<feature type="region of interest" description="Disordered" evidence="9">
    <location>
        <begin position="292"/>
        <end position="368"/>
    </location>
</feature>